<dbReference type="EC" id="2.7.1.170" evidence="1"/>
<name>A0ABP9ESL1_9GAMM</name>
<evidence type="ECO:0000313" key="3">
    <source>
        <dbReference type="Proteomes" id="UP001499988"/>
    </source>
</evidence>
<sequence length="365" mass="38825">MTYCIGLMSGTSMDGIDAVLARFDQRGHPSLVASHSLALPPTLLTELHRLCSPADNEIDRMGRADRAIALCFAEAVQGLLAKTEIDAAQIAAIGSHGQTVRHHPDGRHAFTLQLGCPSTLAVASGIDVIADFRRKDIALGGQGAPLVPAFHHSLFRASTPRLIVNIGGIANLTCLNDQQVLGYDTGPGNTLMDAWCREHFQQSYDNGGQIAAGGQVNGALLKRLLAHPYFAQPLPKSTGRELFNLHWLHSQLGSLDAMPTEDVMATLLALTVQSIAKCAQNHAASGELYLCGGGAFNDELVRQLTIALPDYQIDTTAALGLDPQLVEGVAFAWLAWRHLNGLPGNLPAVTGAAREAVLGGRYPAR</sequence>
<dbReference type="Gene3D" id="3.30.420.40">
    <property type="match status" value="2"/>
</dbReference>
<keyword evidence="3" id="KW-1185">Reference proteome</keyword>
<comment type="catalytic activity">
    <reaction evidence="1">
        <text>1,6-anhydro-N-acetyl-beta-muramate + ATP + H2O = N-acetyl-D-muramate 6-phosphate + ADP + H(+)</text>
        <dbReference type="Rhea" id="RHEA:24952"/>
        <dbReference type="ChEBI" id="CHEBI:15377"/>
        <dbReference type="ChEBI" id="CHEBI:15378"/>
        <dbReference type="ChEBI" id="CHEBI:30616"/>
        <dbReference type="ChEBI" id="CHEBI:58690"/>
        <dbReference type="ChEBI" id="CHEBI:58722"/>
        <dbReference type="ChEBI" id="CHEBI:456216"/>
        <dbReference type="EC" id="2.7.1.170"/>
    </reaction>
</comment>
<protein>
    <recommendedName>
        <fullName evidence="1">Anhydro-N-acetylmuramic acid kinase</fullName>
        <ecNumber evidence="1">2.7.1.170</ecNumber>
    </recommendedName>
    <alternativeName>
        <fullName evidence="1">AnhMurNAc kinase</fullName>
    </alternativeName>
</protein>
<dbReference type="NCBIfam" id="NF007139">
    <property type="entry name" value="PRK09585.1-3"/>
    <property type="match status" value="1"/>
</dbReference>
<dbReference type="RefSeq" id="WP_345335194.1">
    <property type="nucleotide sequence ID" value="NZ_BAABJZ010000063.1"/>
</dbReference>
<feature type="binding site" evidence="1">
    <location>
        <begin position="10"/>
        <end position="17"/>
    </location>
    <ligand>
        <name>ATP</name>
        <dbReference type="ChEBI" id="CHEBI:30616"/>
    </ligand>
</feature>
<keyword evidence="1 2" id="KW-0418">Kinase</keyword>
<dbReference type="EMBL" id="BAABJZ010000063">
    <property type="protein sequence ID" value="GAA4886260.1"/>
    <property type="molecule type" value="Genomic_DNA"/>
</dbReference>
<dbReference type="PANTHER" id="PTHR30605">
    <property type="entry name" value="ANHYDRO-N-ACETYLMURAMIC ACID KINASE"/>
    <property type="match status" value="1"/>
</dbReference>
<keyword evidence="1" id="KW-0119">Carbohydrate metabolism</keyword>
<proteinExistence type="inferred from homology"/>
<gene>
    <name evidence="1" type="primary">anmK</name>
    <name evidence="2" type="ORF">GCM10023333_19560</name>
</gene>
<dbReference type="GO" id="GO:0016301">
    <property type="term" value="F:kinase activity"/>
    <property type="evidence" value="ECO:0007669"/>
    <property type="project" value="UniProtKB-KW"/>
</dbReference>
<dbReference type="InterPro" id="IPR005338">
    <property type="entry name" value="Anhydro_N_Ac-Mur_kinase"/>
</dbReference>
<dbReference type="PANTHER" id="PTHR30605:SF0">
    <property type="entry name" value="ANHYDRO-N-ACETYLMURAMIC ACID KINASE"/>
    <property type="match status" value="1"/>
</dbReference>
<dbReference type="HAMAP" id="MF_01270">
    <property type="entry name" value="AnhMurNAc_kinase"/>
    <property type="match status" value="1"/>
</dbReference>
<dbReference type="InterPro" id="IPR043129">
    <property type="entry name" value="ATPase_NBD"/>
</dbReference>
<reference evidence="3" key="1">
    <citation type="journal article" date="2019" name="Int. J. Syst. Evol. Microbiol.">
        <title>The Global Catalogue of Microorganisms (GCM) 10K type strain sequencing project: providing services to taxonomists for standard genome sequencing and annotation.</title>
        <authorList>
            <consortium name="The Broad Institute Genomics Platform"/>
            <consortium name="The Broad Institute Genome Sequencing Center for Infectious Disease"/>
            <person name="Wu L."/>
            <person name="Ma J."/>
        </authorList>
    </citation>
    <scope>NUCLEOTIDE SEQUENCE [LARGE SCALE GENOMIC DNA]</scope>
    <source>
        <strain evidence="3">JCM 18401</strain>
    </source>
</reference>
<dbReference type="Pfam" id="PF03702">
    <property type="entry name" value="AnmK"/>
    <property type="match status" value="1"/>
</dbReference>
<dbReference type="CDD" id="cd24050">
    <property type="entry name" value="ASKHA_NBD_ANMK"/>
    <property type="match status" value="1"/>
</dbReference>
<organism evidence="2 3">
    <name type="scientific">Ferrimonas pelagia</name>
    <dbReference type="NCBI Taxonomy" id="1177826"/>
    <lineage>
        <taxon>Bacteria</taxon>
        <taxon>Pseudomonadati</taxon>
        <taxon>Pseudomonadota</taxon>
        <taxon>Gammaproteobacteria</taxon>
        <taxon>Alteromonadales</taxon>
        <taxon>Ferrimonadaceae</taxon>
        <taxon>Ferrimonas</taxon>
    </lineage>
</organism>
<dbReference type="SUPFAM" id="SSF53067">
    <property type="entry name" value="Actin-like ATPase domain"/>
    <property type="match status" value="1"/>
</dbReference>
<comment type="function">
    <text evidence="1">Catalyzes the specific phosphorylation of 1,6-anhydro-N-acetylmuramic acid (anhMurNAc) with the simultaneous cleavage of the 1,6-anhydro ring, generating MurNAc-6-P. Is required for the utilization of anhMurNAc either imported from the medium or derived from its own cell wall murein, and thus plays a role in cell wall recycling.</text>
</comment>
<keyword evidence="1" id="KW-0808">Transferase</keyword>
<comment type="similarity">
    <text evidence="1">Belongs to the anhydro-N-acetylmuramic acid kinase family.</text>
</comment>
<accession>A0ABP9ESL1</accession>
<keyword evidence="1" id="KW-0067">ATP-binding</keyword>
<comment type="caution">
    <text evidence="2">The sequence shown here is derived from an EMBL/GenBank/DDBJ whole genome shotgun (WGS) entry which is preliminary data.</text>
</comment>
<evidence type="ECO:0000313" key="2">
    <source>
        <dbReference type="EMBL" id="GAA4886260.1"/>
    </source>
</evidence>
<dbReference type="Proteomes" id="UP001499988">
    <property type="component" value="Unassembled WGS sequence"/>
</dbReference>
<comment type="pathway">
    <text evidence="1">Cell wall biogenesis; peptidoglycan recycling.</text>
</comment>
<keyword evidence="1" id="KW-0547">Nucleotide-binding</keyword>
<evidence type="ECO:0000256" key="1">
    <source>
        <dbReference type="HAMAP-Rule" id="MF_01270"/>
    </source>
</evidence>
<comment type="pathway">
    <text evidence="1">Amino-sugar metabolism; 1,6-anhydro-N-acetylmuramate degradation.</text>
</comment>